<dbReference type="NCBIfam" id="NF038232">
    <property type="entry name" value="STM3845_fam"/>
    <property type="match status" value="1"/>
</dbReference>
<evidence type="ECO:0000313" key="3">
    <source>
        <dbReference type="Proteomes" id="UP000261052"/>
    </source>
</evidence>
<gene>
    <name evidence="2" type="ORF">DXD13_15255</name>
</gene>
<sequence length="294" mass="35474">MDKEIIKKIYNDIFLYIQHSNIDLFLCGRASNKSYVSNRDQLRKRLEKDKKLSIFYPEDMFMELLSRKKYDLFTLENFLAENSDLIMIVCESPGSFTELGAFTSNEKTLRKLVVLIQKKYKNDKSFIMQGPVRYIEKHDKKNVIYFNNDLDDMEEVVEEYLASKYWFYRSKKYTRKYGNYTKEINLISGQFYFILLLLYFYNKIETKEMNETIRYIYQERKFEANQFEILYTAALKRLYKEGMLIKNVDNGLNYYKLSKKGYYTVKDLLNDVMVDNRDKLVNRIRLDIISAQYC</sequence>
<reference evidence="2 3" key="1">
    <citation type="submission" date="2018-08" db="EMBL/GenBank/DDBJ databases">
        <title>A genome reference for cultivated species of the human gut microbiota.</title>
        <authorList>
            <person name="Zou Y."/>
            <person name="Xue W."/>
            <person name="Luo G."/>
        </authorList>
    </citation>
    <scope>NUCLEOTIDE SEQUENCE [LARGE SCALE GENOMIC DNA]</scope>
    <source>
        <strain evidence="2 3">TF11-15AC</strain>
    </source>
</reference>
<comment type="caution">
    <text evidence="2">The sequence shown here is derived from an EMBL/GenBank/DDBJ whole genome shotgun (WGS) entry which is preliminary data.</text>
</comment>
<keyword evidence="1" id="KW-1133">Transmembrane helix</keyword>
<evidence type="ECO:0000313" key="2">
    <source>
        <dbReference type="EMBL" id="RGK38871.1"/>
    </source>
</evidence>
<dbReference type="EMBL" id="QSQP01000033">
    <property type="protein sequence ID" value="RGK38871.1"/>
    <property type="molecule type" value="Genomic_DNA"/>
</dbReference>
<dbReference type="Proteomes" id="UP000261052">
    <property type="component" value="Unassembled WGS sequence"/>
</dbReference>
<keyword evidence="1" id="KW-0472">Membrane</keyword>
<dbReference type="InterPro" id="IPR049725">
    <property type="entry name" value="STM3845-like"/>
</dbReference>
<organism evidence="2 3">
    <name type="scientific">Agathobacter rectalis</name>
    <dbReference type="NCBI Taxonomy" id="39491"/>
    <lineage>
        <taxon>Bacteria</taxon>
        <taxon>Bacillati</taxon>
        <taxon>Bacillota</taxon>
        <taxon>Clostridia</taxon>
        <taxon>Lachnospirales</taxon>
        <taxon>Lachnospiraceae</taxon>
        <taxon>Agathobacter</taxon>
    </lineage>
</organism>
<protein>
    <submittedName>
        <fullName evidence="2">Uncharacterized protein</fullName>
    </submittedName>
</protein>
<name>A0A3E4LN26_9FIRM</name>
<proteinExistence type="predicted"/>
<dbReference type="RefSeq" id="WP_117686832.1">
    <property type="nucleotide sequence ID" value="NZ_QSQP01000033.1"/>
</dbReference>
<keyword evidence="1" id="KW-0812">Transmembrane</keyword>
<feature type="transmembrane region" description="Helical" evidence="1">
    <location>
        <begin position="184"/>
        <end position="201"/>
    </location>
</feature>
<evidence type="ECO:0000256" key="1">
    <source>
        <dbReference type="SAM" id="Phobius"/>
    </source>
</evidence>
<dbReference type="AlphaFoldDB" id="A0A3E4LN26"/>
<accession>A0A3E4LN26</accession>